<keyword evidence="3" id="KW-0813">Transport</keyword>
<dbReference type="PROSITE" id="PS01303">
    <property type="entry name" value="BCCT"/>
    <property type="match status" value="1"/>
</dbReference>
<feature type="transmembrane region" description="Helical" evidence="9">
    <location>
        <begin position="396"/>
        <end position="418"/>
    </location>
</feature>
<accession>A0A1G6KRG6</accession>
<protein>
    <submittedName>
        <fullName evidence="10">Glycine betaine transporter</fullName>
    </submittedName>
</protein>
<keyword evidence="11" id="KW-1185">Reference proteome</keyword>
<dbReference type="Proteomes" id="UP000242662">
    <property type="component" value="Unassembled WGS sequence"/>
</dbReference>
<keyword evidence="6 9" id="KW-1133">Transmembrane helix</keyword>
<dbReference type="PANTHER" id="PTHR30047">
    <property type="entry name" value="HIGH-AFFINITY CHOLINE TRANSPORT PROTEIN-RELATED"/>
    <property type="match status" value="1"/>
</dbReference>
<dbReference type="GO" id="GO:0022857">
    <property type="term" value="F:transmembrane transporter activity"/>
    <property type="evidence" value="ECO:0007669"/>
    <property type="project" value="InterPro"/>
</dbReference>
<sequence>MKQITTVFYVSLSIAIAFILWGAIAPTNMKDITETIQKMITSELGWFYLLSATFYVGVGIYLIFSPYGKIKLGKPDEEPEYNYLTWFAFLFTAGMGIGLVFWGAAEPLSHFFSPPYAAPETKQAAAEAMRYSIFHWGIHPWAIYAVVALTLAYFQYRKDEPALFSSTFRPLIGHRVTGPIGKLIDVFVVFATVFGTATSLGFGAAQITAGIRYVFPQLQDFNVYIFQVVVIVIVTILFSLSAATGIDKGIRILSNLNVRLAIILMTFILFLGPTSHIMGVFTQGIGSYAQNFFSMSFTMDVYNPESSWVQDWTIFYWAWWISWAPFVGAFIARVSRGRTIREFVIGVIALPSLFGTLWFSVFGGSSLYFESIGRDLYSHMQESGTEMALFSLLEQFPLTFVISIIAVLLICSFFITSVDSATVVLGMQTTGGNLNPPGIVKFIWGLIISGTAAVLLITGGKAGTGLTALQTASIIGAFPFAVIIILMIVSLFKELRSEKAILVVDRERVRQERLALRTERERVRREQHILKREQQRFKKEKEKSTPPRKND</sequence>
<comment type="similarity">
    <text evidence="2">Belongs to the BCCT transporter (TC 2.A.15) family.</text>
</comment>
<feature type="transmembrane region" description="Helical" evidence="9">
    <location>
        <begin position="45"/>
        <end position="64"/>
    </location>
</feature>
<evidence type="ECO:0000256" key="6">
    <source>
        <dbReference type="ARBA" id="ARBA00022989"/>
    </source>
</evidence>
<reference evidence="11" key="1">
    <citation type="submission" date="2016-09" db="EMBL/GenBank/DDBJ databases">
        <authorList>
            <person name="Varghese N."/>
            <person name="Submissions S."/>
        </authorList>
    </citation>
    <scope>NUCLEOTIDE SEQUENCE [LARGE SCALE GENOMIC DNA]</scope>
    <source>
        <strain evidence="11">25nlg</strain>
    </source>
</reference>
<feature type="transmembrane region" description="Helical" evidence="9">
    <location>
        <begin position="138"/>
        <end position="156"/>
    </location>
</feature>
<dbReference type="PANTHER" id="PTHR30047:SF7">
    <property type="entry name" value="HIGH-AFFINITY CHOLINE TRANSPORT PROTEIN"/>
    <property type="match status" value="1"/>
</dbReference>
<feature type="transmembrane region" description="Helical" evidence="9">
    <location>
        <begin position="344"/>
        <end position="369"/>
    </location>
</feature>
<keyword evidence="4" id="KW-1003">Cell membrane</keyword>
<feature type="region of interest" description="Disordered" evidence="8">
    <location>
        <begin position="527"/>
        <end position="551"/>
    </location>
</feature>
<keyword evidence="7 9" id="KW-0472">Membrane</keyword>
<evidence type="ECO:0000256" key="5">
    <source>
        <dbReference type="ARBA" id="ARBA00022692"/>
    </source>
</evidence>
<comment type="subcellular location">
    <subcellularLocation>
        <location evidence="1">Cell membrane</location>
        <topology evidence="1">Multi-pass membrane protein</topology>
    </subcellularLocation>
</comment>
<evidence type="ECO:0000313" key="10">
    <source>
        <dbReference type="EMBL" id="SDC33428.1"/>
    </source>
</evidence>
<feature type="transmembrane region" description="Helical" evidence="9">
    <location>
        <begin position="7"/>
        <end position="25"/>
    </location>
</feature>
<dbReference type="OrthoDB" id="9775735at2"/>
<evidence type="ECO:0000313" key="11">
    <source>
        <dbReference type="Proteomes" id="UP000242662"/>
    </source>
</evidence>
<dbReference type="NCBIfam" id="TIGR00842">
    <property type="entry name" value="bcct"/>
    <property type="match status" value="1"/>
</dbReference>
<name>A0A1G6KRG6_9BACI</name>
<keyword evidence="5 9" id="KW-0812">Transmembrane</keyword>
<evidence type="ECO:0000256" key="4">
    <source>
        <dbReference type="ARBA" id="ARBA00022475"/>
    </source>
</evidence>
<gene>
    <name evidence="10" type="ORF">SAMN05421737_107121</name>
</gene>
<dbReference type="InterPro" id="IPR000060">
    <property type="entry name" value="BCCT_transptr"/>
</dbReference>
<feature type="transmembrane region" description="Helical" evidence="9">
    <location>
        <begin position="183"/>
        <end position="204"/>
    </location>
</feature>
<feature type="transmembrane region" description="Helical" evidence="9">
    <location>
        <begin position="258"/>
        <end position="281"/>
    </location>
</feature>
<dbReference type="EMBL" id="FMYM01000007">
    <property type="protein sequence ID" value="SDC33428.1"/>
    <property type="molecule type" value="Genomic_DNA"/>
</dbReference>
<dbReference type="InterPro" id="IPR018093">
    <property type="entry name" value="BCCT_CS"/>
</dbReference>
<dbReference type="STRING" id="1464122.SAMN05421737_107121"/>
<feature type="transmembrane region" description="Helical" evidence="9">
    <location>
        <begin position="314"/>
        <end position="332"/>
    </location>
</feature>
<feature type="transmembrane region" description="Helical" evidence="9">
    <location>
        <begin position="472"/>
        <end position="492"/>
    </location>
</feature>
<evidence type="ECO:0000256" key="9">
    <source>
        <dbReference type="SAM" id="Phobius"/>
    </source>
</evidence>
<organism evidence="10 11">
    <name type="scientific">Shouchella lonarensis</name>
    <dbReference type="NCBI Taxonomy" id="1464122"/>
    <lineage>
        <taxon>Bacteria</taxon>
        <taxon>Bacillati</taxon>
        <taxon>Bacillota</taxon>
        <taxon>Bacilli</taxon>
        <taxon>Bacillales</taxon>
        <taxon>Bacillaceae</taxon>
        <taxon>Shouchella</taxon>
    </lineage>
</organism>
<proteinExistence type="inferred from homology"/>
<evidence type="ECO:0000256" key="8">
    <source>
        <dbReference type="SAM" id="MobiDB-lite"/>
    </source>
</evidence>
<feature type="transmembrane region" description="Helical" evidence="9">
    <location>
        <begin position="84"/>
        <end position="105"/>
    </location>
</feature>
<evidence type="ECO:0000256" key="3">
    <source>
        <dbReference type="ARBA" id="ARBA00022448"/>
    </source>
</evidence>
<dbReference type="Pfam" id="PF02028">
    <property type="entry name" value="BCCT"/>
    <property type="match status" value="1"/>
</dbReference>
<feature type="transmembrane region" description="Helical" evidence="9">
    <location>
        <begin position="224"/>
        <end position="246"/>
    </location>
</feature>
<dbReference type="GO" id="GO:0005886">
    <property type="term" value="C:plasma membrane"/>
    <property type="evidence" value="ECO:0007669"/>
    <property type="project" value="UniProtKB-SubCell"/>
</dbReference>
<evidence type="ECO:0000256" key="7">
    <source>
        <dbReference type="ARBA" id="ARBA00023136"/>
    </source>
</evidence>
<dbReference type="RefSeq" id="WP_090775932.1">
    <property type="nucleotide sequence ID" value="NZ_FMYM01000007.1"/>
</dbReference>
<evidence type="ECO:0000256" key="1">
    <source>
        <dbReference type="ARBA" id="ARBA00004651"/>
    </source>
</evidence>
<evidence type="ECO:0000256" key="2">
    <source>
        <dbReference type="ARBA" id="ARBA00005658"/>
    </source>
</evidence>
<dbReference type="AlphaFoldDB" id="A0A1G6KRG6"/>
<feature type="transmembrane region" description="Helical" evidence="9">
    <location>
        <begin position="439"/>
        <end position="460"/>
    </location>
</feature>